<keyword evidence="4 10" id="KW-0808">Transferase</keyword>
<evidence type="ECO:0000256" key="5">
    <source>
        <dbReference type="ARBA" id="ARBA00022692"/>
    </source>
</evidence>
<keyword evidence="6 8" id="KW-1133">Transmembrane helix</keyword>
<evidence type="ECO:0000256" key="2">
    <source>
        <dbReference type="ARBA" id="ARBA00022475"/>
    </source>
</evidence>
<dbReference type="GO" id="GO:0005886">
    <property type="term" value="C:plasma membrane"/>
    <property type="evidence" value="ECO:0007669"/>
    <property type="project" value="UniProtKB-SubCell"/>
</dbReference>
<feature type="transmembrane region" description="Helical" evidence="8">
    <location>
        <begin position="99"/>
        <end position="120"/>
    </location>
</feature>
<evidence type="ECO:0000256" key="3">
    <source>
        <dbReference type="ARBA" id="ARBA00022676"/>
    </source>
</evidence>
<dbReference type="AlphaFoldDB" id="A0A517ZT60"/>
<feature type="domain" description="Glycosyltransferase RgtA/B/C/D-like" evidence="9">
    <location>
        <begin position="79"/>
        <end position="233"/>
    </location>
</feature>
<reference evidence="10 11" key="1">
    <citation type="submission" date="2019-02" db="EMBL/GenBank/DDBJ databases">
        <title>Deep-cultivation of Planctomycetes and their phenomic and genomic characterization uncovers novel biology.</title>
        <authorList>
            <person name="Wiegand S."/>
            <person name="Jogler M."/>
            <person name="Boedeker C."/>
            <person name="Pinto D."/>
            <person name="Vollmers J."/>
            <person name="Rivas-Marin E."/>
            <person name="Kohn T."/>
            <person name="Peeters S.H."/>
            <person name="Heuer A."/>
            <person name="Rast P."/>
            <person name="Oberbeckmann S."/>
            <person name="Bunk B."/>
            <person name="Jeske O."/>
            <person name="Meyerdierks A."/>
            <person name="Storesund J.E."/>
            <person name="Kallscheuer N."/>
            <person name="Luecker S."/>
            <person name="Lage O.M."/>
            <person name="Pohl T."/>
            <person name="Merkel B.J."/>
            <person name="Hornburger P."/>
            <person name="Mueller R.-W."/>
            <person name="Bruemmer F."/>
            <person name="Labrenz M."/>
            <person name="Spormann A.M."/>
            <person name="Op den Camp H."/>
            <person name="Overmann J."/>
            <person name="Amann R."/>
            <person name="Jetten M.S.M."/>
            <person name="Mascher T."/>
            <person name="Medema M.H."/>
            <person name="Devos D.P."/>
            <person name="Kaster A.-K."/>
            <person name="Ovreas L."/>
            <person name="Rohde M."/>
            <person name="Galperin M.Y."/>
            <person name="Jogler C."/>
        </authorList>
    </citation>
    <scope>NUCLEOTIDE SEQUENCE [LARGE SCALE GENOMIC DNA]</scope>
    <source>
        <strain evidence="10 11">Mal52</strain>
    </source>
</reference>
<feature type="transmembrane region" description="Helical" evidence="8">
    <location>
        <begin position="378"/>
        <end position="396"/>
    </location>
</feature>
<dbReference type="KEGG" id="sdyn:Mal52_41090"/>
<dbReference type="PANTHER" id="PTHR33908">
    <property type="entry name" value="MANNOSYLTRANSFERASE YKCB-RELATED"/>
    <property type="match status" value="1"/>
</dbReference>
<gene>
    <name evidence="10" type="ORF">Mal52_41090</name>
</gene>
<feature type="transmembrane region" description="Helical" evidence="8">
    <location>
        <begin position="402"/>
        <end position="418"/>
    </location>
</feature>
<keyword evidence="2" id="KW-1003">Cell membrane</keyword>
<keyword evidence="5 8" id="KW-0812">Transmembrane</keyword>
<keyword evidence="7 8" id="KW-0472">Membrane</keyword>
<dbReference type="InterPro" id="IPR050297">
    <property type="entry name" value="LipidA_mod_glycosyltrf_83"/>
</dbReference>
<feature type="transmembrane region" description="Helical" evidence="8">
    <location>
        <begin position="16"/>
        <end position="35"/>
    </location>
</feature>
<feature type="transmembrane region" description="Helical" evidence="8">
    <location>
        <begin position="132"/>
        <end position="165"/>
    </location>
</feature>
<dbReference type="RefSeq" id="WP_145378116.1">
    <property type="nucleotide sequence ID" value="NZ_CP036276.1"/>
</dbReference>
<evidence type="ECO:0000313" key="10">
    <source>
        <dbReference type="EMBL" id="QDU45615.1"/>
    </source>
</evidence>
<feature type="transmembrane region" description="Helical" evidence="8">
    <location>
        <begin position="222"/>
        <end position="244"/>
    </location>
</feature>
<comment type="subcellular location">
    <subcellularLocation>
        <location evidence="1">Cell membrane</location>
        <topology evidence="1">Multi-pass membrane protein</topology>
    </subcellularLocation>
</comment>
<accession>A0A517ZT60</accession>
<keyword evidence="11" id="KW-1185">Reference proteome</keyword>
<keyword evidence="3 10" id="KW-0328">Glycosyltransferase</keyword>
<protein>
    <submittedName>
        <fullName evidence="10">Dolichyl-phosphate-mannose-protein mannosyltransferase</fullName>
    </submittedName>
</protein>
<evidence type="ECO:0000256" key="6">
    <source>
        <dbReference type="ARBA" id="ARBA00022989"/>
    </source>
</evidence>
<evidence type="ECO:0000256" key="1">
    <source>
        <dbReference type="ARBA" id="ARBA00004651"/>
    </source>
</evidence>
<evidence type="ECO:0000256" key="7">
    <source>
        <dbReference type="ARBA" id="ARBA00023136"/>
    </source>
</evidence>
<dbReference type="GO" id="GO:0009103">
    <property type="term" value="P:lipopolysaccharide biosynthetic process"/>
    <property type="evidence" value="ECO:0007669"/>
    <property type="project" value="UniProtKB-ARBA"/>
</dbReference>
<name>A0A517ZT60_9PLAN</name>
<proteinExistence type="predicted"/>
<feature type="transmembrane region" description="Helical" evidence="8">
    <location>
        <begin position="427"/>
        <end position="448"/>
    </location>
</feature>
<evidence type="ECO:0000256" key="4">
    <source>
        <dbReference type="ARBA" id="ARBA00022679"/>
    </source>
</evidence>
<evidence type="ECO:0000259" key="9">
    <source>
        <dbReference type="Pfam" id="PF13231"/>
    </source>
</evidence>
<dbReference type="InterPro" id="IPR038731">
    <property type="entry name" value="RgtA/B/C-like"/>
</dbReference>
<dbReference type="Proteomes" id="UP000319383">
    <property type="component" value="Chromosome"/>
</dbReference>
<evidence type="ECO:0000313" key="11">
    <source>
        <dbReference type="Proteomes" id="UP000319383"/>
    </source>
</evidence>
<dbReference type="EMBL" id="CP036276">
    <property type="protein sequence ID" value="QDU45615.1"/>
    <property type="molecule type" value="Genomic_DNA"/>
</dbReference>
<dbReference type="PANTHER" id="PTHR33908:SF11">
    <property type="entry name" value="MEMBRANE PROTEIN"/>
    <property type="match status" value="1"/>
</dbReference>
<feature type="transmembrane region" description="Helical" evidence="8">
    <location>
        <begin position="353"/>
        <end position="371"/>
    </location>
</feature>
<feature type="transmembrane region" description="Helical" evidence="8">
    <location>
        <begin position="290"/>
        <end position="308"/>
    </location>
</feature>
<organism evidence="10 11">
    <name type="scientific">Symmachiella dynata</name>
    <dbReference type="NCBI Taxonomy" id="2527995"/>
    <lineage>
        <taxon>Bacteria</taxon>
        <taxon>Pseudomonadati</taxon>
        <taxon>Planctomycetota</taxon>
        <taxon>Planctomycetia</taxon>
        <taxon>Planctomycetales</taxon>
        <taxon>Planctomycetaceae</taxon>
        <taxon>Symmachiella</taxon>
    </lineage>
</organism>
<feature type="transmembrane region" description="Helical" evidence="8">
    <location>
        <begin position="177"/>
        <end position="210"/>
    </location>
</feature>
<evidence type="ECO:0000256" key="8">
    <source>
        <dbReference type="SAM" id="Phobius"/>
    </source>
</evidence>
<feature type="transmembrane region" description="Helical" evidence="8">
    <location>
        <begin position="315"/>
        <end position="333"/>
    </location>
</feature>
<dbReference type="Pfam" id="PF13231">
    <property type="entry name" value="PMT_2"/>
    <property type="match status" value="1"/>
</dbReference>
<dbReference type="GO" id="GO:0016763">
    <property type="term" value="F:pentosyltransferase activity"/>
    <property type="evidence" value="ECO:0007669"/>
    <property type="project" value="TreeGrafter"/>
</dbReference>
<sequence>MNQPDTRPQKSPASPWVYGLGLAALLFVLLLLFAGKAFHIDDTFYVRVGADFLRDPLHPYNSTLNWDGKEESLWKISLHPPLHSYLMAGALLFVGENEIPLHVVWALLAAGCTYLMFQIARQLCTHPVMATLLAVLCPGFFVSATTLMADISLLFFWLLAVYFAILARNTNRPGFLWLAAVCSAAAAMTKYFGIALVPLLSVWLAATIWMSRREGKLAISPAWIAGWLAVSCLPVMVVSAWGFYAKAQPECGLFHPLAAARFSTSEQHSMSEQFALSEDAGNEMVDGVRVALSFLGGSLVWPLFLLPACRFLSGWLKMGLVALLLFTIIAGWYAISFPDGRQIDFSYVEITDAMAFAGSIAVVIAISSCIARKDGDSLLLGLWFFGTLFFCSFINWSVNVRVILLAIFPLCVLVVRWGESLKKSQSWLLWTKIAVGPTLLVSLIVAIADYDFASVGREFAQTAVRELIQSGEQVTFAGHWGFQYYMEKEGAQPIDFDADLTLNEQRGYYLNKSGIMIYPLNNARLNPRMYNIALIEEVNSSLPRFGVHSMCGEANAGFYSSVWGTVPYNIDPEIPVDAFSVYRIIE</sequence>